<dbReference type="SUPFAM" id="SSF51735">
    <property type="entry name" value="NAD(P)-binding Rossmann-fold domains"/>
    <property type="match status" value="1"/>
</dbReference>
<dbReference type="InterPro" id="IPR006115">
    <property type="entry name" value="6PGDH_NADP-bd"/>
</dbReference>
<dbReference type="PANTHER" id="PTHR43580">
    <property type="entry name" value="OXIDOREDUCTASE GLYR1-RELATED"/>
    <property type="match status" value="1"/>
</dbReference>
<accession>A0A506U626</accession>
<evidence type="ECO:0000313" key="6">
    <source>
        <dbReference type="EMBL" id="TPW28534.1"/>
    </source>
</evidence>
<dbReference type="GO" id="GO:0016491">
    <property type="term" value="F:oxidoreductase activity"/>
    <property type="evidence" value="ECO:0007669"/>
    <property type="project" value="UniProtKB-KW"/>
</dbReference>
<name>A0A506U626_9HYPH</name>
<feature type="domain" description="3-hydroxyisobutyrate dehydrogenase-like NAD-binding" evidence="5">
    <location>
        <begin position="163"/>
        <end position="277"/>
    </location>
</feature>
<keyword evidence="1" id="KW-0560">Oxidoreductase</keyword>
<dbReference type="InterPro" id="IPR051265">
    <property type="entry name" value="HIBADH-related_NP60_sf"/>
</dbReference>
<dbReference type="SUPFAM" id="SSF48179">
    <property type="entry name" value="6-phosphogluconate dehydrogenase C-terminal domain-like"/>
    <property type="match status" value="1"/>
</dbReference>
<dbReference type="InterPro" id="IPR008927">
    <property type="entry name" value="6-PGluconate_DH-like_C_sf"/>
</dbReference>
<evidence type="ECO:0000259" key="4">
    <source>
        <dbReference type="Pfam" id="PF03446"/>
    </source>
</evidence>
<comment type="caution">
    <text evidence="6">The sequence shown here is derived from an EMBL/GenBank/DDBJ whole genome shotgun (WGS) entry which is preliminary data.</text>
</comment>
<dbReference type="InterPro" id="IPR036291">
    <property type="entry name" value="NAD(P)-bd_dom_sf"/>
</dbReference>
<evidence type="ECO:0000256" key="1">
    <source>
        <dbReference type="ARBA" id="ARBA00023002"/>
    </source>
</evidence>
<evidence type="ECO:0000313" key="7">
    <source>
        <dbReference type="Proteomes" id="UP000318801"/>
    </source>
</evidence>
<dbReference type="RefSeq" id="WP_141150252.1">
    <property type="nucleotide sequence ID" value="NZ_VHLG01000012.1"/>
</dbReference>
<dbReference type="Pfam" id="PF14833">
    <property type="entry name" value="NAD_binding_11"/>
    <property type="match status" value="1"/>
</dbReference>
<sequence length="282" mass="28816">MLNIALIGLGHMGRAIAAHLAGTGACQVSAWNRSGVTLDGVGVLGDPADAFDADVVITMLSDDDAIRAALLDSGALERAGKNAIHIVMSTISTGFAAELTGLHARLGLNFLMAPVFGRPDVAAAGKLNIIAAGDAAVIARARPVLDLIGQKTYIVGERPEMASAVKLSGNAMLVNAVEAMAEAAAISETYGVSRAAFLDIMLNTLFSAPVYKGYGAKIISGDDSVGFTLTLAAKDIRLALAAAGSDADVPLIALLRDRIAQGIDEGHGNEDLAALSKVSLRG</sequence>
<dbReference type="GO" id="GO:0051287">
    <property type="term" value="F:NAD binding"/>
    <property type="evidence" value="ECO:0007669"/>
    <property type="project" value="InterPro"/>
</dbReference>
<keyword evidence="2" id="KW-0520">NAD</keyword>
<evidence type="ECO:0000256" key="2">
    <source>
        <dbReference type="ARBA" id="ARBA00023027"/>
    </source>
</evidence>
<organism evidence="6 7">
    <name type="scientific">Martelella alba</name>
    <dbReference type="NCBI Taxonomy" id="2590451"/>
    <lineage>
        <taxon>Bacteria</taxon>
        <taxon>Pseudomonadati</taxon>
        <taxon>Pseudomonadota</taxon>
        <taxon>Alphaproteobacteria</taxon>
        <taxon>Hyphomicrobiales</taxon>
        <taxon>Aurantimonadaceae</taxon>
        <taxon>Martelella</taxon>
    </lineage>
</organism>
<protein>
    <submittedName>
        <fullName evidence="6">NAD(P)-dependent oxidoreductase</fullName>
    </submittedName>
</protein>
<dbReference type="PANTHER" id="PTHR43580:SF2">
    <property type="entry name" value="CYTOKINE-LIKE NUCLEAR FACTOR N-PAC"/>
    <property type="match status" value="1"/>
</dbReference>
<dbReference type="InterPro" id="IPR015815">
    <property type="entry name" value="HIBADH-related"/>
</dbReference>
<feature type="domain" description="6-phosphogluconate dehydrogenase NADP-binding" evidence="4">
    <location>
        <begin position="3"/>
        <end position="156"/>
    </location>
</feature>
<dbReference type="Gene3D" id="3.40.50.720">
    <property type="entry name" value="NAD(P)-binding Rossmann-like Domain"/>
    <property type="match status" value="1"/>
</dbReference>
<evidence type="ECO:0000259" key="5">
    <source>
        <dbReference type="Pfam" id="PF14833"/>
    </source>
</evidence>
<dbReference type="PIRSF" id="PIRSF000103">
    <property type="entry name" value="HIBADH"/>
    <property type="match status" value="1"/>
</dbReference>
<dbReference type="AlphaFoldDB" id="A0A506U626"/>
<dbReference type="Gene3D" id="1.10.1040.10">
    <property type="entry name" value="N-(1-d-carboxylethyl)-l-norvaline Dehydrogenase, domain 2"/>
    <property type="match status" value="1"/>
</dbReference>
<feature type="active site" evidence="3">
    <location>
        <position position="166"/>
    </location>
</feature>
<dbReference type="EMBL" id="VHLG01000012">
    <property type="protein sequence ID" value="TPW28534.1"/>
    <property type="molecule type" value="Genomic_DNA"/>
</dbReference>
<dbReference type="InterPro" id="IPR013328">
    <property type="entry name" value="6PGD_dom2"/>
</dbReference>
<gene>
    <name evidence="6" type="ORF">FJU08_17145</name>
</gene>
<dbReference type="Proteomes" id="UP000318801">
    <property type="component" value="Unassembled WGS sequence"/>
</dbReference>
<dbReference type="InterPro" id="IPR029154">
    <property type="entry name" value="HIBADH-like_NADP-bd"/>
</dbReference>
<keyword evidence="7" id="KW-1185">Reference proteome</keyword>
<reference evidence="6 7" key="1">
    <citation type="submission" date="2019-06" db="EMBL/GenBank/DDBJ databases">
        <authorList>
            <person name="Li M."/>
        </authorList>
    </citation>
    <scope>NUCLEOTIDE SEQUENCE [LARGE SCALE GENOMIC DNA]</scope>
    <source>
        <strain evidence="6 7">BGMRC2036</strain>
    </source>
</reference>
<evidence type="ECO:0000256" key="3">
    <source>
        <dbReference type="PIRSR" id="PIRSR000103-1"/>
    </source>
</evidence>
<dbReference type="Pfam" id="PF03446">
    <property type="entry name" value="NAD_binding_2"/>
    <property type="match status" value="1"/>
</dbReference>
<proteinExistence type="predicted"/>
<dbReference type="GO" id="GO:0050661">
    <property type="term" value="F:NADP binding"/>
    <property type="evidence" value="ECO:0007669"/>
    <property type="project" value="InterPro"/>
</dbReference>
<dbReference type="OrthoDB" id="9812907at2"/>